<proteinExistence type="predicted"/>
<dbReference type="Proteomes" id="UP001596013">
    <property type="component" value="Unassembled WGS sequence"/>
</dbReference>
<accession>A0ABW0JMT8</accession>
<dbReference type="PROSITE" id="PS51257">
    <property type="entry name" value="PROKAR_LIPOPROTEIN"/>
    <property type="match status" value="1"/>
</dbReference>
<feature type="repeat" description="TPR" evidence="3">
    <location>
        <begin position="538"/>
        <end position="571"/>
    </location>
</feature>
<evidence type="ECO:0000313" key="5">
    <source>
        <dbReference type="Proteomes" id="UP001596013"/>
    </source>
</evidence>
<comment type="caution">
    <text evidence="4">The sequence shown here is derived from an EMBL/GenBank/DDBJ whole genome shotgun (WGS) entry which is preliminary data.</text>
</comment>
<feature type="repeat" description="TPR" evidence="3">
    <location>
        <begin position="402"/>
        <end position="435"/>
    </location>
</feature>
<name>A0ABW0JMT8_9GAMM</name>
<evidence type="ECO:0000313" key="4">
    <source>
        <dbReference type="EMBL" id="MFC5436730.1"/>
    </source>
</evidence>
<dbReference type="RefSeq" id="WP_377304427.1">
    <property type="nucleotide sequence ID" value="NZ_JBHSMK010000005.1"/>
</dbReference>
<dbReference type="Pfam" id="PF14559">
    <property type="entry name" value="TPR_19"/>
    <property type="match status" value="1"/>
</dbReference>
<dbReference type="PROSITE" id="PS50005">
    <property type="entry name" value="TPR"/>
    <property type="match status" value="3"/>
</dbReference>
<keyword evidence="2 3" id="KW-0802">TPR repeat</keyword>
<organism evidence="4 5">
    <name type="scientific">Rhodanobacter umsongensis</name>
    <dbReference type="NCBI Taxonomy" id="633153"/>
    <lineage>
        <taxon>Bacteria</taxon>
        <taxon>Pseudomonadati</taxon>
        <taxon>Pseudomonadota</taxon>
        <taxon>Gammaproteobacteria</taxon>
        <taxon>Lysobacterales</taxon>
        <taxon>Rhodanobacteraceae</taxon>
        <taxon>Rhodanobacter</taxon>
    </lineage>
</organism>
<dbReference type="PANTHER" id="PTHR44858:SF1">
    <property type="entry name" value="UDP-N-ACETYLGLUCOSAMINE--PEPTIDE N-ACETYLGLUCOSAMINYLTRANSFERASE SPINDLY-RELATED"/>
    <property type="match status" value="1"/>
</dbReference>
<dbReference type="InterPro" id="IPR019734">
    <property type="entry name" value="TPR_rpt"/>
</dbReference>
<gene>
    <name evidence="4" type="ORF">ACFPME_09205</name>
</gene>
<evidence type="ECO:0000256" key="3">
    <source>
        <dbReference type="PROSITE-ProRule" id="PRU00339"/>
    </source>
</evidence>
<dbReference type="Gene3D" id="1.25.40.10">
    <property type="entry name" value="Tetratricopeptide repeat domain"/>
    <property type="match status" value="2"/>
</dbReference>
<dbReference type="EMBL" id="JBHSMK010000005">
    <property type="protein sequence ID" value="MFC5436730.1"/>
    <property type="molecule type" value="Genomic_DNA"/>
</dbReference>
<keyword evidence="5" id="KW-1185">Reference proteome</keyword>
<dbReference type="Pfam" id="PF13432">
    <property type="entry name" value="TPR_16"/>
    <property type="match status" value="1"/>
</dbReference>
<feature type="repeat" description="TPR" evidence="3">
    <location>
        <begin position="436"/>
        <end position="469"/>
    </location>
</feature>
<reference evidence="5" key="1">
    <citation type="journal article" date="2019" name="Int. J. Syst. Evol. Microbiol.">
        <title>The Global Catalogue of Microorganisms (GCM) 10K type strain sequencing project: providing services to taxonomists for standard genome sequencing and annotation.</title>
        <authorList>
            <consortium name="The Broad Institute Genomics Platform"/>
            <consortium name="The Broad Institute Genome Sequencing Center for Infectious Disease"/>
            <person name="Wu L."/>
            <person name="Ma J."/>
        </authorList>
    </citation>
    <scope>NUCLEOTIDE SEQUENCE [LARGE SCALE GENOMIC DNA]</scope>
    <source>
        <strain evidence="5">JCM 17130</strain>
    </source>
</reference>
<dbReference type="Pfam" id="PF13174">
    <property type="entry name" value="TPR_6"/>
    <property type="match status" value="1"/>
</dbReference>
<keyword evidence="1" id="KW-0677">Repeat</keyword>
<dbReference type="SMART" id="SM00028">
    <property type="entry name" value="TPR"/>
    <property type="match status" value="5"/>
</dbReference>
<dbReference type="SUPFAM" id="SSF48452">
    <property type="entry name" value="TPR-like"/>
    <property type="match status" value="2"/>
</dbReference>
<dbReference type="SUPFAM" id="SSF81901">
    <property type="entry name" value="HCP-like"/>
    <property type="match status" value="1"/>
</dbReference>
<dbReference type="InterPro" id="IPR011990">
    <property type="entry name" value="TPR-like_helical_dom_sf"/>
</dbReference>
<sequence>MESSVRSGSAKFKQVRHFTAVALLALGLGACAAAARRPAPQATATPQPLARLVVATPDADHDAMAQLMAGEMALNHSDLKAASEHYGKAMALSGDPKVAERAAGLAIAIHDSAAAQRALDRWQVLGAKPAEMAKARAELALDHGDADAARQQLELLTASGAKDAWRQFGRVLVGARDQAQAGRLLEALATPQRLPGDAQAWLAMSELGDKFGRHGYAVRIADAAVQRFKSAETYVWAAQMKFTDGDRDGARALLQKALARQPKNARLRLAYAGMLSEAGDYAGASRLLERGPQDAETYALRAGLAAHNKDGKALAALYRNLQNASPEVREKSAYLLGQLAEMQHRDAEALGWYGQVGDSDPHAFDADLRSAVILHTQGKLAQSHRLLEQLQMDSLDQPAQLRQAWQADAELYLAEQQYAKAQTAFSRALQVMPNDPGLLYGRGLAYADGGLIDLAVKDFQQLLKIKPGDVDASNALGYTLADANRDLPTAERLIGAARAAKPNDPAVADSWGWLQYRLGHLEEAAQTLRGAWAARQDADVGVHLGEVLWKLGRRQDARKVFDDVRKLEPNSRSLQETLKRLQP</sequence>
<dbReference type="PANTHER" id="PTHR44858">
    <property type="entry name" value="TETRATRICOPEPTIDE REPEAT PROTEIN 6"/>
    <property type="match status" value="1"/>
</dbReference>
<dbReference type="InterPro" id="IPR050498">
    <property type="entry name" value="Ycf3"/>
</dbReference>
<protein>
    <submittedName>
        <fullName evidence="4">Tetratricopeptide repeat protein</fullName>
    </submittedName>
</protein>
<evidence type="ECO:0000256" key="2">
    <source>
        <dbReference type="ARBA" id="ARBA00022803"/>
    </source>
</evidence>
<evidence type="ECO:0000256" key="1">
    <source>
        <dbReference type="ARBA" id="ARBA00022737"/>
    </source>
</evidence>